<feature type="compositionally biased region" description="Basic residues" evidence="1">
    <location>
        <begin position="1"/>
        <end position="10"/>
    </location>
</feature>
<comment type="caution">
    <text evidence="2">The sequence shown here is derived from an EMBL/GenBank/DDBJ whole genome shotgun (WGS) entry which is preliminary data.</text>
</comment>
<feature type="non-terminal residue" evidence="2">
    <location>
        <position position="53"/>
    </location>
</feature>
<feature type="region of interest" description="Disordered" evidence="1">
    <location>
        <begin position="1"/>
        <end position="21"/>
    </location>
</feature>
<dbReference type="Proteomes" id="UP000193411">
    <property type="component" value="Unassembled WGS sequence"/>
</dbReference>
<name>A0A1Y2H6J0_9FUNG</name>
<gene>
    <name evidence="2" type="ORF">BCR44DRAFT_1448831</name>
</gene>
<feature type="compositionally biased region" description="Polar residues" evidence="1">
    <location>
        <begin position="11"/>
        <end position="21"/>
    </location>
</feature>
<proteinExistence type="predicted"/>
<keyword evidence="3" id="KW-1185">Reference proteome</keyword>
<accession>A0A1Y2H6J0</accession>
<organism evidence="2 3">
    <name type="scientific">Catenaria anguillulae PL171</name>
    <dbReference type="NCBI Taxonomy" id="765915"/>
    <lineage>
        <taxon>Eukaryota</taxon>
        <taxon>Fungi</taxon>
        <taxon>Fungi incertae sedis</taxon>
        <taxon>Blastocladiomycota</taxon>
        <taxon>Blastocladiomycetes</taxon>
        <taxon>Blastocladiales</taxon>
        <taxon>Catenariaceae</taxon>
        <taxon>Catenaria</taxon>
    </lineage>
</organism>
<evidence type="ECO:0000313" key="3">
    <source>
        <dbReference type="Proteomes" id="UP000193411"/>
    </source>
</evidence>
<evidence type="ECO:0000313" key="2">
    <source>
        <dbReference type="EMBL" id="ORZ29624.1"/>
    </source>
</evidence>
<sequence length="53" mass="6408">MHVERKRLNRSRNSWPSSSHTMQTQWRVFVTGNDQWKMKNFVCTPIQSSTLER</sequence>
<dbReference type="EMBL" id="MCFL01000146">
    <property type="protein sequence ID" value="ORZ29624.1"/>
    <property type="molecule type" value="Genomic_DNA"/>
</dbReference>
<reference evidence="2 3" key="1">
    <citation type="submission" date="2016-07" db="EMBL/GenBank/DDBJ databases">
        <title>Pervasive Adenine N6-methylation of Active Genes in Fungi.</title>
        <authorList>
            <consortium name="DOE Joint Genome Institute"/>
            <person name="Mondo S.J."/>
            <person name="Dannebaum R.O."/>
            <person name="Kuo R.C."/>
            <person name="Labutti K."/>
            <person name="Haridas S."/>
            <person name="Kuo A."/>
            <person name="Salamov A."/>
            <person name="Ahrendt S.R."/>
            <person name="Lipzen A."/>
            <person name="Sullivan W."/>
            <person name="Andreopoulos W.B."/>
            <person name="Clum A."/>
            <person name="Lindquist E."/>
            <person name="Daum C."/>
            <person name="Ramamoorthy G.K."/>
            <person name="Gryganskyi A."/>
            <person name="Culley D."/>
            <person name="Magnuson J.K."/>
            <person name="James T.Y."/>
            <person name="O'Malley M.A."/>
            <person name="Stajich J.E."/>
            <person name="Spatafora J.W."/>
            <person name="Visel A."/>
            <person name="Grigoriev I.V."/>
        </authorList>
    </citation>
    <scope>NUCLEOTIDE SEQUENCE [LARGE SCALE GENOMIC DNA]</scope>
    <source>
        <strain evidence="2 3">PL171</strain>
    </source>
</reference>
<evidence type="ECO:0000256" key="1">
    <source>
        <dbReference type="SAM" id="MobiDB-lite"/>
    </source>
</evidence>
<protein>
    <submittedName>
        <fullName evidence="2">Uncharacterized protein</fullName>
    </submittedName>
</protein>
<dbReference type="AlphaFoldDB" id="A0A1Y2H6J0"/>